<name>A0ABU0YE70_9PROT</name>
<dbReference type="Gene3D" id="3.40.1370.10">
    <property type="match status" value="1"/>
</dbReference>
<evidence type="ECO:0000256" key="1">
    <source>
        <dbReference type="ARBA" id="ARBA00010528"/>
    </source>
</evidence>
<comment type="function">
    <text evidence="5">One of the primary rRNA binding proteins, this protein initially binds near the 5'-end of the 23S rRNA. It is important during the early stages of 50S assembly. It makes multiple contacts with different domains of the 23S rRNA in the assembled 50S subunit and ribosome.</text>
</comment>
<protein>
    <recommendedName>
        <fullName evidence="4 5">Large ribosomal subunit protein uL4</fullName>
    </recommendedName>
</protein>
<evidence type="ECO:0000256" key="2">
    <source>
        <dbReference type="ARBA" id="ARBA00022980"/>
    </source>
</evidence>
<dbReference type="GO" id="GO:0005840">
    <property type="term" value="C:ribosome"/>
    <property type="evidence" value="ECO:0007669"/>
    <property type="project" value="UniProtKB-KW"/>
</dbReference>
<keyword evidence="5" id="KW-0699">rRNA-binding</keyword>
<proteinExistence type="inferred from homology"/>
<dbReference type="RefSeq" id="WP_379953394.1">
    <property type="nucleotide sequence ID" value="NZ_JAUYVI010000001.1"/>
</dbReference>
<evidence type="ECO:0000256" key="4">
    <source>
        <dbReference type="ARBA" id="ARBA00035244"/>
    </source>
</evidence>
<comment type="caution">
    <text evidence="7">The sequence shown here is derived from an EMBL/GenBank/DDBJ whole genome shotgun (WGS) entry which is preliminary data.</text>
</comment>
<keyword evidence="5" id="KW-0694">RNA-binding</keyword>
<evidence type="ECO:0000256" key="5">
    <source>
        <dbReference type="HAMAP-Rule" id="MF_01328"/>
    </source>
</evidence>
<organism evidence="7 8">
    <name type="scientific">Dongia sedimenti</name>
    <dbReference type="NCBI Taxonomy" id="3064282"/>
    <lineage>
        <taxon>Bacteria</taxon>
        <taxon>Pseudomonadati</taxon>
        <taxon>Pseudomonadota</taxon>
        <taxon>Alphaproteobacteria</taxon>
        <taxon>Rhodospirillales</taxon>
        <taxon>Dongiaceae</taxon>
        <taxon>Dongia</taxon>
    </lineage>
</organism>
<dbReference type="Pfam" id="PF00573">
    <property type="entry name" value="Ribosomal_L4"/>
    <property type="match status" value="1"/>
</dbReference>
<comment type="function">
    <text evidence="5">Forms part of the polypeptide exit tunnel.</text>
</comment>
<dbReference type="InterPro" id="IPR013005">
    <property type="entry name" value="Ribosomal_uL4-like"/>
</dbReference>
<evidence type="ECO:0000313" key="7">
    <source>
        <dbReference type="EMBL" id="MDQ7246025.1"/>
    </source>
</evidence>
<accession>A0ABU0YE70</accession>
<sequence>MKLKITDIDSKAHGEIDLADEVYKDIFGRPVRRDLLARCVNWQLAKRRSGNHKTKEIGDISGTTKKPYSQKGTGNARQGSLRSPQFRGGATIFGPVVRSHAHDLTKKVRKLALKTALSSKVKDGKLIVWNGTAGASGKTKDLTAKLATLGLKSVLVIDGPAVDEKFALAARNIPNVDVLPQQGANVYDILRRDTLVLTKAAVEHLVERLK</sequence>
<keyword evidence="2 5" id="KW-0689">Ribosomal protein</keyword>
<comment type="subunit">
    <text evidence="5">Part of the 50S ribosomal subunit.</text>
</comment>
<dbReference type="SUPFAM" id="SSF52166">
    <property type="entry name" value="Ribosomal protein L4"/>
    <property type="match status" value="1"/>
</dbReference>
<evidence type="ECO:0000256" key="3">
    <source>
        <dbReference type="ARBA" id="ARBA00023274"/>
    </source>
</evidence>
<reference evidence="8" key="1">
    <citation type="submission" date="2023-08" db="EMBL/GenBank/DDBJ databases">
        <title>Rhodospirillaceae gen. nov., a novel taxon isolated from the Yangtze River Yuezi River estuary sludge.</title>
        <authorList>
            <person name="Ruan L."/>
        </authorList>
    </citation>
    <scope>NUCLEOTIDE SEQUENCE [LARGE SCALE GENOMIC DNA]</scope>
    <source>
        <strain evidence="8">R-7</strain>
    </source>
</reference>
<dbReference type="PANTHER" id="PTHR10746">
    <property type="entry name" value="50S RIBOSOMAL PROTEIN L4"/>
    <property type="match status" value="1"/>
</dbReference>
<gene>
    <name evidence="5 7" type="primary">rplD</name>
    <name evidence="7" type="ORF">Q8A70_00020</name>
</gene>
<feature type="region of interest" description="Disordered" evidence="6">
    <location>
        <begin position="51"/>
        <end position="81"/>
    </location>
</feature>
<dbReference type="PANTHER" id="PTHR10746:SF6">
    <property type="entry name" value="LARGE RIBOSOMAL SUBUNIT PROTEIN UL4M"/>
    <property type="match status" value="1"/>
</dbReference>
<feature type="compositionally biased region" description="Polar residues" evidence="6">
    <location>
        <begin position="61"/>
        <end position="81"/>
    </location>
</feature>
<evidence type="ECO:0000313" key="8">
    <source>
        <dbReference type="Proteomes" id="UP001230156"/>
    </source>
</evidence>
<evidence type="ECO:0000256" key="6">
    <source>
        <dbReference type="SAM" id="MobiDB-lite"/>
    </source>
</evidence>
<dbReference type="InterPro" id="IPR002136">
    <property type="entry name" value="Ribosomal_uL4"/>
</dbReference>
<dbReference type="Proteomes" id="UP001230156">
    <property type="component" value="Unassembled WGS sequence"/>
</dbReference>
<keyword evidence="3 5" id="KW-0687">Ribonucleoprotein</keyword>
<comment type="similarity">
    <text evidence="1 5">Belongs to the universal ribosomal protein uL4 family.</text>
</comment>
<dbReference type="HAMAP" id="MF_01328_B">
    <property type="entry name" value="Ribosomal_uL4_B"/>
    <property type="match status" value="1"/>
</dbReference>
<dbReference type="NCBIfam" id="TIGR03953">
    <property type="entry name" value="rplD_bact"/>
    <property type="match status" value="1"/>
</dbReference>
<keyword evidence="8" id="KW-1185">Reference proteome</keyword>
<dbReference type="EMBL" id="JAUYVI010000001">
    <property type="protein sequence ID" value="MDQ7246025.1"/>
    <property type="molecule type" value="Genomic_DNA"/>
</dbReference>
<dbReference type="InterPro" id="IPR023574">
    <property type="entry name" value="Ribosomal_uL4_dom_sf"/>
</dbReference>